<proteinExistence type="predicted"/>
<evidence type="ECO:0000259" key="1">
    <source>
        <dbReference type="Pfam" id="PF00005"/>
    </source>
</evidence>
<sequence>MFEIKNLNLSFQENYNVFKDINIKVKKNRVTLLTGKSGCGKSSLLMCITGVIPDIIEGNINGEIIYKG</sequence>
<dbReference type="InterPro" id="IPR003439">
    <property type="entry name" value="ABC_transporter-like_ATP-bd"/>
</dbReference>
<name>M1ZPR7_CLOBO</name>
<dbReference type="PANTHER" id="PTHR24220:SF86">
    <property type="entry name" value="ABC TRANSPORTER ABCH.1"/>
    <property type="match status" value="1"/>
</dbReference>
<evidence type="ECO:0000313" key="3">
    <source>
        <dbReference type="Proteomes" id="UP000011944"/>
    </source>
</evidence>
<dbReference type="AlphaFoldDB" id="M1ZPR7"/>
<dbReference type="GO" id="GO:0016887">
    <property type="term" value="F:ATP hydrolysis activity"/>
    <property type="evidence" value="ECO:0007669"/>
    <property type="project" value="InterPro"/>
</dbReference>
<protein>
    <submittedName>
        <fullName evidence="2">ABC transporter ATP-binding protein</fullName>
    </submittedName>
</protein>
<dbReference type="Gene3D" id="3.40.50.300">
    <property type="entry name" value="P-loop containing nucleotide triphosphate hydrolases"/>
    <property type="match status" value="1"/>
</dbReference>
<dbReference type="Pfam" id="PF00005">
    <property type="entry name" value="ABC_tran"/>
    <property type="match status" value="1"/>
</dbReference>
<feature type="domain" description="ABC transporter" evidence="1">
    <location>
        <begin position="18"/>
        <end position="60"/>
    </location>
</feature>
<organism evidence="2 3">
    <name type="scientific">Clostridium botulinum CFSAN001627</name>
    <dbReference type="NCBI Taxonomy" id="1232189"/>
    <lineage>
        <taxon>Bacteria</taxon>
        <taxon>Bacillati</taxon>
        <taxon>Bacillota</taxon>
        <taxon>Clostridia</taxon>
        <taxon>Eubacteriales</taxon>
        <taxon>Clostridiaceae</taxon>
        <taxon>Clostridium</taxon>
    </lineage>
</organism>
<dbReference type="PANTHER" id="PTHR24220">
    <property type="entry name" value="IMPORT ATP-BINDING PROTEIN"/>
    <property type="match status" value="1"/>
</dbReference>
<dbReference type="InterPro" id="IPR015854">
    <property type="entry name" value="ABC_transpr_LolD-like"/>
</dbReference>
<comment type="caution">
    <text evidence="2">The sequence shown here is derived from an EMBL/GenBank/DDBJ whole genome shotgun (WGS) entry which is preliminary data.</text>
</comment>
<dbReference type="InterPro" id="IPR027417">
    <property type="entry name" value="P-loop_NTPase"/>
</dbReference>
<dbReference type="EMBL" id="AMXI01001098">
    <property type="protein sequence ID" value="EKN40676.1"/>
    <property type="molecule type" value="Genomic_DNA"/>
</dbReference>
<keyword evidence="2" id="KW-0547">Nucleotide-binding</keyword>
<dbReference type="SUPFAM" id="SSF52540">
    <property type="entry name" value="P-loop containing nucleoside triphosphate hydrolases"/>
    <property type="match status" value="1"/>
</dbReference>
<dbReference type="GO" id="GO:0022857">
    <property type="term" value="F:transmembrane transporter activity"/>
    <property type="evidence" value="ECO:0007669"/>
    <property type="project" value="TreeGrafter"/>
</dbReference>
<reference evidence="2 3" key="1">
    <citation type="submission" date="2012-10" db="EMBL/GenBank/DDBJ databases">
        <authorList>
            <person name="Strain E.A."/>
            <person name="Brown E."/>
            <person name="Allard M.W."/>
            <person name="Gonzalez-Escalona N."/>
            <person name="Timme R."/>
        </authorList>
    </citation>
    <scope>NUCLEOTIDE SEQUENCE [LARGE SCALE GENOMIC DNA]</scope>
    <source>
        <strain evidence="2 3">CFSAN001627</strain>
    </source>
</reference>
<dbReference type="Proteomes" id="UP000011944">
    <property type="component" value="Unassembled WGS sequence"/>
</dbReference>
<dbReference type="GO" id="GO:0005524">
    <property type="term" value="F:ATP binding"/>
    <property type="evidence" value="ECO:0007669"/>
    <property type="project" value="UniProtKB-KW"/>
</dbReference>
<evidence type="ECO:0000313" key="2">
    <source>
        <dbReference type="EMBL" id="EKN40676.1"/>
    </source>
</evidence>
<gene>
    <name evidence="2" type="ORF">CFSAN001627_17963</name>
</gene>
<reference evidence="2 3" key="2">
    <citation type="submission" date="2013-03" db="EMBL/GenBank/DDBJ databases">
        <title>Diversity in Clostridium botulinum.</title>
        <authorList>
            <person name="Timme R.E."/>
            <person name="Allard M."/>
            <person name="Luo Y."/>
            <person name="Strain E."/>
            <person name="Gonzalez-Escalona N."/>
            <person name="Brown E."/>
        </authorList>
    </citation>
    <scope>NUCLEOTIDE SEQUENCE [LARGE SCALE GENOMIC DNA]</scope>
    <source>
        <strain evidence="2 3">CFSAN001627</strain>
    </source>
</reference>
<feature type="non-terminal residue" evidence="2">
    <location>
        <position position="68"/>
    </location>
</feature>
<dbReference type="GO" id="GO:0005886">
    <property type="term" value="C:plasma membrane"/>
    <property type="evidence" value="ECO:0007669"/>
    <property type="project" value="TreeGrafter"/>
</dbReference>
<keyword evidence="2" id="KW-0067">ATP-binding</keyword>
<accession>M1ZPR7</accession>